<dbReference type="InterPro" id="IPR029063">
    <property type="entry name" value="SAM-dependent_MTases_sf"/>
</dbReference>
<dbReference type="GO" id="GO:0030488">
    <property type="term" value="P:tRNA methylation"/>
    <property type="evidence" value="ECO:0007669"/>
    <property type="project" value="InterPro"/>
</dbReference>
<feature type="region of interest" description="Disordered" evidence="5">
    <location>
        <begin position="366"/>
        <end position="408"/>
    </location>
</feature>
<keyword evidence="2 7" id="KW-0808">Transferase</keyword>
<evidence type="ECO:0000256" key="4">
    <source>
        <dbReference type="ARBA" id="ARBA00022694"/>
    </source>
</evidence>
<dbReference type="PROSITE" id="PS51620">
    <property type="entry name" value="SAM_TRM61"/>
    <property type="match status" value="1"/>
</dbReference>
<feature type="domain" description="tRNA (adenine(58)-N(1))-methyltransferase catalytic subunit TRM61 C-terminal" evidence="6">
    <location>
        <begin position="107"/>
        <end position="276"/>
    </location>
</feature>
<dbReference type="Gene3D" id="3.10.330.20">
    <property type="match status" value="1"/>
</dbReference>
<organism evidence="7 8">
    <name type="scientific">Bifidobacterium mongoliense</name>
    <dbReference type="NCBI Taxonomy" id="518643"/>
    <lineage>
        <taxon>Bacteria</taxon>
        <taxon>Bacillati</taxon>
        <taxon>Actinomycetota</taxon>
        <taxon>Actinomycetes</taxon>
        <taxon>Bifidobacteriales</taxon>
        <taxon>Bifidobacteriaceae</taxon>
        <taxon>Bifidobacterium</taxon>
    </lineage>
</organism>
<proteinExistence type="predicted"/>
<keyword evidence="4" id="KW-0819">tRNA processing</keyword>
<dbReference type="PANTHER" id="PTHR12133:SF1">
    <property type="entry name" value="TRNA (ADENINE(58)-N(1))-METHYLTRANSFERASE, MITOCHONDRIAL"/>
    <property type="match status" value="1"/>
</dbReference>
<feature type="compositionally biased region" description="Low complexity" evidence="5">
    <location>
        <begin position="66"/>
        <end position="76"/>
    </location>
</feature>
<dbReference type="EMBL" id="QRAJ01000002">
    <property type="protein sequence ID" value="ROT87365.1"/>
    <property type="molecule type" value="Genomic_DNA"/>
</dbReference>
<evidence type="ECO:0000256" key="3">
    <source>
        <dbReference type="ARBA" id="ARBA00022691"/>
    </source>
</evidence>
<dbReference type="GO" id="GO:0031515">
    <property type="term" value="C:tRNA (m1A) methyltransferase complex"/>
    <property type="evidence" value="ECO:0007669"/>
    <property type="project" value="InterPro"/>
</dbReference>
<dbReference type="CDD" id="cd02440">
    <property type="entry name" value="AdoMet_MTases"/>
    <property type="match status" value="1"/>
</dbReference>
<dbReference type="Gene3D" id="3.40.50.150">
    <property type="entry name" value="Vaccinia Virus protein VP39"/>
    <property type="match status" value="1"/>
</dbReference>
<dbReference type="Pfam" id="PF14801">
    <property type="entry name" value="TrmI-like_N"/>
    <property type="match status" value="1"/>
</dbReference>
<dbReference type="SUPFAM" id="SSF53335">
    <property type="entry name" value="S-adenosyl-L-methionine-dependent methyltransferases"/>
    <property type="match status" value="1"/>
</dbReference>
<accession>A0A423UF85</accession>
<reference evidence="7 8" key="1">
    <citation type="submission" date="2018-07" db="EMBL/GenBank/DDBJ databases">
        <title>The role of parmesan cheese in vectoring bovine microbiota.</title>
        <authorList>
            <person name="Lugli G.A."/>
            <person name="Milani C."/>
        </authorList>
    </citation>
    <scope>NUCLEOTIDE SEQUENCE [LARGE SCALE GENOMIC DNA]</scope>
    <source>
        <strain evidence="7 8">BMONG18</strain>
    </source>
</reference>
<dbReference type="InterPro" id="IPR014816">
    <property type="entry name" value="tRNA_MeTrfase_Gcd14"/>
</dbReference>
<protein>
    <submittedName>
        <fullName evidence="7">Methyltransferase</fullName>
    </submittedName>
</protein>
<feature type="compositionally biased region" description="Basic and acidic residues" evidence="5">
    <location>
        <begin position="366"/>
        <end position="375"/>
    </location>
</feature>
<feature type="region of interest" description="Disordered" evidence="5">
    <location>
        <begin position="64"/>
        <end position="86"/>
    </location>
</feature>
<evidence type="ECO:0000313" key="8">
    <source>
        <dbReference type="Proteomes" id="UP000285266"/>
    </source>
</evidence>
<sequence length="408" mass="45063">MARRGVLRPGEKVQFTDRRGKRITDQLREGGVSQTEHGLIVHDDVIGSTEGTVVTTVRALHRQDTDMSAAAATDDPSPTDPGTREKPWKATRAIGGWQYCVMRPRLADYVLSMPRGAQIMYPKDIAQVIQLGDIRRGMHVVESGAGSGAMSLNLLDAIGPEGRLTSIELRGEFARVAEANATLYFGVRPSWWDLRTGDFDGVAADLPPHDADRIVLDMLDPWNRLEAAHRVIRPGGVLIAYVTTTTQMVRLADRLREDGRWTEPEIGETLERAWKAEGLAVRPDHQMIGHTGFLVVSRAMAEGTVALKRRERATKDVHSDIDALTPEERAARLAELELRDISDRKLRKVLRDLDVQTALLHDATDHDDQALHDSSAHAVTSNDETPNDETSTDVTSTKAPSNDAEHHA</sequence>
<keyword evidence="3" id="KW-0949">S-adenosyl-L-methionine</keyword>
<name>A0A423UF85_9BIFI</name>
<dbReference type="AlphaFoldDB" id="A0A423UF85"/>
<evidence type="ECO:0000256" key="1">
    <source>
        <dbReference type="ARBA" id="ARBA00022603"/>
    </source>
</evidence>
<comment type="caution">
    <text evidence="7">The sequence shown here is derived from an EMBL/GenBank/DDBJ whole genome shotgun (WGS) entry which is preliminary data.</text>
</comment>
<evidence type="ECO:0000256" key="5">
    <source>
        <dbReference type="SAM" id="MobiDB-lite"/>
    </source>
</evidence>
<dbReference type="PANTHER" id="PTHR12133">
    <property type="entry name" value="TRNA (ADENINE(58)-N(1))-METHYLTRANSFERASE"/>
    <property type="match status" value="1"/>
</dbReference>
<dbReference type="Proteomes" id="UP000285266">
    <property type="component" value="Unassembled WGS sequence"/>
</dbReference>
<evidence type="ECO:0000256" key="2">
    <source>
        <dbReference type="ARBA" id="ARBA00022679"/>
    </source>
</evidence>
<evidence type="ECO:0000259" key="6">
    <source>
        <dbReference type="Pfam" id="PF08704"/>
    </source>
</evidence>
<evidence type="ECO:0000313" key="7">
    <source>
        <dbReference type="EMBL" id="ROT87365.1"/>
    </source>
</evidence>
<dbReference type="InterPro" id="IPR049470">
    <property type="entry name" value="TRM61_C"/>
</dbReference>
<dbReference type="Pfam" id="PF08704">
    <property type="entry name" value="GCD14"/>
    <property type="match status" value="1"/>
</dbReference>
<keyword evidence="1 7" id="KW-0489">Methyltransferase</keyword>
<gene>
    <name evidence="7" type="ORF">BMONG18_0532</name>
</gene>
<dbReference type="GO" id="GO:0160107">
    <property type="term" value="F:tRNA (adenine(58)-N1)-methyltransferase activity"/>
    <property type="evidence" value="ECO:0007669"/>
    <property type="project" value="InterPro"/>
</dbReference>